<proteinExistence type="predicted"/>
<gene>
    <name evidence="1" type="ORF">T265_15784</name>
</gene>
<feature type="non-terminal residue" evidence="1">
    <location>
        <position position="67"/>
    </location>
</feature>
<evidence type="ECO:0000313" key="1">
    <source>
        <dbReference type="EMBL" id="KER18860.1"/>
    </source>
</evidence>
<dbReference type="EMBL" id="KL597677">
    <property type="protein sequence ID" value="KER18860.1"/>
    <property type="molecule type" value="Genomic_DNA"/>
</dbReference>
<organism evidence="1 2">
    <name type="scientific">Opisthorchis viverrini</name>
    <name type="common">Southeast Asian liver fluke</name>
    <dbReference type="NCBI Taxonomy" id="6198"/>
    <lineage>
        <taxon>Eukaryota</taxon>
        <taxon>Metazoa</taxon>
        <taxon>Spiralia</taxon>
        <taxon>Lophotrochozoa</taxon>
        <taxon>Platyhelminthes</taxon>
        <taxon>Trematoda</taxon>
        <taxon>Digenea</taxon>
        <taxon>Opisthorchiida</taxon>
        <taxon>Opisthorchiata</taxon>
        <taxon>Opisthorchiidae</taxon>
        <taxon>Opisthorchis</taxon>
    </lineage>
</organism>
<dbReference type="KEGG" id="ovi:T265_15784"/>
<dbReference type="Proteomes" id="UP000054324">
    <property type="component" value="Unassembled WGS sequence"/>
</dbReference>
<feature type="non-terminal residue" evidence="1">
    <location>
        <position position="1"/>
    </location>
</feature>
<accession>A0A074Z6I2</accession>
<evidence type="ECO:0000313" key="2">
    <source>
        <dbReference type="Proteomes" id="UP000054324"/>
    </source>
</evidence>
<dbReference type="AlphaFoldDB" id="A0A074Z6I2"/>
<sequence>VQYCLFQLFRRPNLSSLSTFTLLWFILSHPPAIRRLTSGLSFVESSCTDASHTTLSNCSISTTSICQ</sequence>
<keyword evidence="2" id="KW-1185">Reference proteome</keyword>
<reference evidence="1 2" key="1">
    <citation type="submission" date="2013-11" db="EMBL/GenBank/DDBJ databases">
        <title>Opisthorchis viverrini - life in the bile duct.</title>
        <authorList>
            <person name="Young N.D."/>
            <person name="Nagarajan N."/>
            <person name="Lin S.J."/>
            <person name="Korhonen P.K."/>
            <person name="Jex A.R."/>
            <person name="Hall R.S."/>
            <person name="Safavi-Hemami H."/>
            <person name="Kaewkong W."/>
            <person name="Bertrand D."/>
            <person name="Gao S."/>
            <person name="Seet Q."/>
            <person name="Wongkham S."/>
            <person name="Teh B.T."/>
            <person name="Wongkham C."/>
            <person name="Intapan P.M."/>
            <person name="Maleewong W."/>
            <person name="Yang X."/>
            <person name="Hu M."/>
            <person name="Wang Z."/>
            <person name="Hofmann A."/>
            <person name="Sternberg P.W."/>
            <person name="Tan P."/>
            <person name="Wang J."/>
            <person name="Gasser R.B."/>
        </authorList>
    </citation>
    <scope>NUCLEOTIDE SEQUENCE [LARGE SCALE GENOMIC DNA]</scope>
</reference>
<protein>
    <submittedName>
        <fullName evidence="1">Uncharacterized protein</fullName>
    </submittedName>
</protein>
<dbReference type="CTD" id="20329949"/>
<name>A0A074Z6I2_OPIVI</name>
<dbReference type="RefSeq" id="XP_009177393.1">
    <property type="nucleotide sequence ID" value="XM_009179129.1"/>
</dbReference>
<dbReference type="GeneID" id="20329949"/>